<dbReference type="RefSeq" id="XP_014161326.1">
    <property type="nucleotide sequence ID" value="XM_014305851.1"/>
</dbReference>
<dbReference type="GeneID" id="25900965"/>
<dbReference type="EMBL" id="KQ241610">
    <property type="protein sequence ID" value="KNC87424.1"/>
    <property type="molecule type" value="Genomic_DNA"/>
</dbReference>
<evidence type="ECO:0000313" key="3">
    <source>
        <dbReference type="Proteomes" id="UP000054560"/>
    </source>
</evidence>
<feature type="compositionally biased region" description="Basic and acidic residues" evidence="1">
    <location>
        <begin position="1"/>
        <end position="23"/>
    </location>
</feature>
<name>A0A0L0GEW8_9EUKA</name>
<protein>
    <submittedName>
        <fullName evidence="2">Uncharacterized protein</fullName>
    </submittedName>
</protein>
<accession>A0A0L0GEW8</accession>
<reference evidence="2 3" key="1">
    <citation type="submission" date="2011-02" db="EMBL/GenBank/DDBJ databases">
        <title>The Genome Sequence of Sphaeroforma arctica JP610.</title>
        <authorList>
            <consortium name="The Broad Institute Genome Sequencing Platform"/>
            <person name="Russ C."/>
            <person name="Cuomo C."/>
            <person name="Young S.K."/>
            <person name="Zeng Q."/>
            <person name="Gargeya S."/>
            <person name="Alvarado L."/>
            <person name="Berlin A."/>
            <person name="Chapman S.B."/>
            <person name="Chen Z."/>
            <person name="Freedman E."/>
            <person name="Gellesch M."/>
            <person name="Goldberg J."/>
            <person name="Griggs A."/>
            <person name="Gujja S."/>
            <person name="Heilman E."/>
            <person name="Heiman D."/>
            <person name="Howarth C."/>
            <person name="Mehta T."/>
            <person name="Neiman D."/>
            <person name="Pearson M."/>
            <person name="Roberts A."/>
            <person name="Saif S."/>
            <person name="Shea T."/>
            <person name="Shenoy N."/>
            <person name="Sisk P."/>
            <person name="Stolte C."/>
            <person name="Sykes S."/>
            <person name="White J."/>
            <person name="Yandava C."/>
            <person name="Burger G."/>
            <person name="Gray M.W."/>
            <person name="Holland P.W.H."/>
            <person name="King N."/>
            <person name="Lang F.B.F."/>
            <person name="Roger A.J."/>
            <person name="Ruiz-Trillo I."/>
            <person name="Haas B."/>
            <person name="Nusbaum C."/>
            <person name="Birren B."/>
        </authorList>
    </citation>
    <scope>NUCLEOTIDE SEQUENCE [LARGE SCALE GENOMIC DNA]</scope>
    <source>
        <strain evidence="2 3">JP610</strain>
    </source>
</reference>
<sequence>MEMRDRVPSASKRECMNSKDAKPNRKLSCPATTNTPQNADYSCRRTLIESQQGKRKSRSVALLRATKSKVSKFFIASIGGPGDIFNYEPTLIRSEPSPDSSSNEVYDKQPNNVPDVSFRREYAHSSTPNLHRDKRLKPAASRVHTMMPRGNLRSTLSAPIRESVSIPNSSPCAECASKSFSRTGSGPPAVSERFYHNDKHPQAWSPKLRSALFRQLSIPSTPPTIDKVTEVADALEMEFENVTPRPRSWSLPNKMVQRTKIDRNFSDGSVMRVPQDWCVEGFERTTSRSMSIEPKLESCRESHEADIIEESPDTGEIEKEMASLKIDTFASENG</sequence>
<evidence type="ECO:0000256" key="1">
    <source>
        <dbReference type="SAM" id="MobiDB-lite"/>
    </source>
</evidence>
<feature type="region of interest" description="Disordered" evidence="1">
    <location>
        <begin position="1"/>
        <end position="39"/>
    </location>
</feature>
<gene>
    <name evidence="2" type="ORF">SARC_00461</name>
</gene>
<feature type="region of interest" description="Disordered" evidence="1">
    <location>
        <begin position="89"/>
        <end position="114"/>
    </location>
</feature>
<dbReference type="Proteomes" id="UP000054560">
    <property type="component" value="Unassembled WGS sequence"/>
</dbReference>
<evidence type="ECO:0000313" key="2">
    <source>
        <dbReference type="EMBL" id="KNC87424.1"/>
    </source>
</evidence>
<keyword evidence="3" id="KW-1185">Reference proteome</keyword>
<dbReference type="AlphaFoldDB" id="A0A0L0GEW8"/>
<feature type="compositionally biased region" description="Polar residues" evidence="1">
    <location>
        <begin position="97"/>
        <end position="114"/>
    </location>
</feature>
<proteinExistence type="predicted"/>
<organism evidence="2 3">
    <name type="scientific">Sphaeroforma arctica JP610</name>
    <dbReference type="NCBI Taxonomy" id="667725"/>
    <lineage>
        <taxon>Eukaryota</taxon>
        <taxon>Ichthyosporea</taxon>
        <taxon>Ichthyophonida</taxon>
        <taxon>Sphaeroforma</taxon>
    </lineage>
</organism>
<feature type="compositionally biased region" description="Polar residues" evidence="1">
    <location>
        <begin position="30"/>
        <end position="39"/>
    </location>
</feature>